<protein>
    <submittedName>
        <fullName evidence="1">Uncharacterized protein</fullName>
    </submittedName>
</protein>
<name>A0A8S3TE18_MYTED</name>
<evidence type="ECO:0000313" key="2">
    <source>
        <dbReference type="Proteomes" id="UP000683360"/>
    </source>
</evidence>
<keyword evidence="2" id="KW-1185">Reference proteome</keyword>
<sequence length="272" mass="31892">MILTNITWRQILKLFVHYRGKNIDLKVCKGILKEYCNKNSEVYEHDIKYALDELVAGCYLVRKNGTYYFQHPALEDTILVSYGKINTKAIIPLLSFDHMMDLVKLQNYSEQENEIFVRIDKKYYHDLAIHFISLVCPTYDIGQMECSTFAENDIDFIHQLLLCFIDKSETSLMLKSIDNKCSELLHYFPLCLLQNIGELDDNKLTANHTENQLLISMVIEGQIITFIVNPLESLQWAILDKNERIVIWLAKIPTIPFSDWRFCYTKTFLKLI</sequence>
<evidence type="ECO:0000313" key="1">
    <source>
        <dbReference type="EMBL" id="CAG2227428.1"/>
    </source>
</evidence>
<dbReference type="AlphaFoldDB" id="A0A8S3TE18"/>
<proteinExistence type="predicted"/>
<dbReference type="EMBL" id="CAJPWZ010001962">
    <property type="protein sequence ID" value="CAG2227428.1"/>
    <property type="molecule type" value="Genomic_DNA"/>
</dbReference>
<gene>
    <name evidence="1" type="ORF">MEDL_40451</name>
</gene>
<accession>A0A8S3TE18</accession>
<dbReference type="Proteomes" id="UP000683360">
    <property type="component" value="Unassembled WGS sequence"/>
</dbReference>
<comment type="caution">
    <text evidence="1">The sequence shown here is derived from an EMBL/GenBank/DDBJ whole genome shotgun (WGS) entry which is preliminary data.</text>
</comment>
<organism evidence="1 2">
    <name type="scientific">Mytilus edulis</name>
    <name type="common">Blue mussel</name>
    <dbReference type="NCBI Taxonomy" id="6550"/>
    <lineage>
        <taxon>Eukaryota</taxon>
        <taxon>Metazoa</taxon>
        <taxon>Spiralia</taxon>
        <taxon>Lophotrochozoa</taxon>
        <taxon>Mollusca</taxon>
        <taxon>Bivalvia</taxon>
        <taxon>Autobranchia</taxon>
        <taxon>Pteriomorphia</taxon>
        <taxon>Mytilida</taxon>
        <taxon>Mytiloidea</taxon>
        <taxon>Mytilidae</taxon>
        <taxon>Mytilinae</taxon>
        <taxon>Mytilus</taxon>
    </lineage>
</organism>
<reference evidence="1" key="1">
    <citation type="submission" date="2021-03" db="EMBL/GenBank/DDBJ databases">
        <authorList>
            <person name="Bekaert M."/>
        </authorList>
    </citation>
    <scope>NUCLEOTIDE SEQUENCE</scope>
</reference>